<keyword evidence="3" id="KW-1185">Reference proteome</keyword>
<evidence type="ECO:0000313" key="2">
    <source>
        <dbReference type="EMBL" id="GLI35013.1"/>
    </source>
</evidence>
<sequence>MATHPLTNQGSYTYEDYKGFPDDLRCEIIDGQIYDMTPAPSMRHQEIVLNIGHLLRDYLDTNKHFCRVYIAPADVILAEDNVVQPDVFIVCDQSKIRKEGLFGAPDVVFEVTSPTTGKKDRNKKMKLYRKFGVLEYFLVDPENELVDKYTFSQGRIGVVDSYEGDEVFSIDAIGLELAAKDLFV</sequence>
<evidence type="ECO:0000313" key="3">
    <source>
        <dbReference type="Proteomes" id="UP001144372"/>
    </source>
</evidence>
<name>A0A9W6FUB6_9BACT</name>
<dbReference type="Pfam" id="PF05685">
    <property type="entry name" value="Uma2"/>
    <property type="match status" value="1"/>
</dbReference>
<dbReference type="PANTHER" id="PTHR36558">
    <property type="entry name" value="GLR1098 PROTEIN"/>
    <property type="match status" value="1"/>
</dbReference>
<organism evidence="2 3">
    <name type="scientific">Desulforhabdus amnigena</name>
    <dbReference type="NCBI Taxonomy" id="40218"/>
    <lineage>
        <taxon>Bacteria</taxon>
        <taxon>Pseudomonadati</taxon>
        <taxon>Thermodesulfobacteriota</taxon>
        <taxon>Syntrophobacteria</taxon>
        <taxon>Syntrophobacterales</taxon>
        <taxon>Syntrophobacteraceae</taxon>
        <taxon>Desulforhabdus</taxon>
    </lineage>
</organism>
<comment type="caution">
    <text evidence="2">The sequence shown here is derived from an EMBL/GenBank/DDBJ whole genome shotgun (WGS) entry which is preliminary data.</text>
</comment>
<feature type="domain" description="Putative restriction endonuclease" evidence="1">
    <location>
        <begin position="14"/>
        <end position="178"/>
    </location>
</feature>
<dbReference type="InterPro" id="IPR008538">
    <property type="entry name" value="Uma2"/>
</dbReference>
<dbReference type="CDD" id="cd06260">
    <property type="entry name" value="DUF820-like"/>
    <property type="match status" value="1"/>
</dbReference>
<dbReference type="AlphaFoldDB" id="A0A9W6FUB6"/>
<protein>
    <recommendedName>
        <fullName evidence="1">Putative restriction endonuclease domain-containing protein</fullName>
    </recommendedName>
</protein>
<gene>
    <name evidence="2" type="ORF">DAMNIGENAA_24460</name>
</gene>
<accession>A0A9W6FUB6</accession>
<evidence type="ECO:0000259" key="1">
    <source>
        <dbReference type="Pfam" id="PF05685"/>
    </source>
</evidence>
<dbReference type="EMBL" id="BSDR01000001">
    <property type="protein sequence ID" value="GLI35013.1"/>
    <property type="molecule type" value="Genomic_DNA"/>
</dbReference>
<dbReference type="RefSeq" id="WP_281794521.1">
    <property type="nucleotide sequence ID" value="NZ_BSDR01000001.1"/>
</dbReference>
<reference evidence="2" key="1">
    <citation type="submission" date="2022-12" db="EMBL/GenBank/DDBJ databases">
        <title>Reference genome sequencing for broad-spectrum identification of bacterial and archaeal isolates by mass spectrometry.</title>
        <authorList>
            <person name="Sekiguchi Y."/>
            <person name="Tourlousse D.M."/>
        </authorList>
    </citation>
    <scope>NUCLEOTIDE SEQUENCE</scope>
    <source>
        <strain evidence="2">ASRB1</strain>
    </source>
</reference>
<dbReference type="InterPro" id="IPR012296">
    <property type="entry name" value="Nuclease_put_TT1808"/>
</dbReference>
<dbReference type="Gene3D" id="3.90.1570.10">
    <property type="entry name" value="tt1808, chain A"/>
    <property type="match status" value="1"/>
</dbReference>
<dbReference type="PANTHER" id="PTHR36558:SF1">
    <property type="entry name" value="RESTRICTION ENDONUCLEASE DOMAIN-CONTAINING PROTEIN-RELATED"/>
    <property type="match status" value="1"/>
</dbReference>
<dbReference type="InterPro" id="IPR011335">
    <property type="entry name" value="Restrct_endonuc-II-like"/>
</dbReference>
<dbReference type="Proteomes" id="UP001144372">
    <property type="component" value="Unassembled WGS sequence"/>
</dbReference>
<proteinExistence type="predicted"/>
<dbReference type="SUPFAM" id="SSF52980">
    <property type="entry name" value="Restriction endonuclease-like"/>
    <property type="match status" value="1"/>
</dbReference>